<evidence type="ECO:0000256" key="9">
    <source>
        <dbReference type="ARBA" id="ARBA00049439"/>
    </source>
</evidence>
<comment type="subcellular location">
    <subcellularLocation>
        <location evidence="10">Cytoplasm</location>
    </subcellularLocation>
</comment>
<feature type="binding site" evidence="10">
    <location>
        <position position="151"/>
    </location>
    <ligand>
        <name>substrate</name>
    </ligand>
</feature>
<evidence type="ECO:0000256" key="3">
    <source>
        <dbReference type="ARBA" id="ARBA00022571"/>
    </source>
</evidence>
<evidence type="ECO:0000256" key="6">
    <source>
        <dbReference type="ARBA" id="ARBA00022813"/>
    </source>
</evidence>
<evidence type="ECO:0000313" key="11">
    <source>
        <dbReference type="EMBL" id="HJB56838.1"/>
    </source>
</evidence>
<feature type="binding site" evidence="10">
    <location>
        <position position="405"/>
    </location>
    <ligand>
        <name>substrate</name>
    </ligand>
</feature>
<comment type="similarity">
    <text evidence="1 10">Belongs to the ArgJ family.</text>
</comment>
<dbReference type="Pfam" id="PF01960">
    <property type="entry name" value="ArgJ"/>
    <property type="match status" value="1"/>
</dbReference>
<keyword evidence="6 10" id="KW-0068">Autocatalytic cleavage</keyword>
<name>A0A9D2MBY8_9FIRM</name>
<feature type="chain" id="PRO_5039770977" description="Arginine biosynthesis bifunctional protein ArgJ alpha chain" evidence="10">
    <location>
        <begin position="1"/>
        <end position="187"/>
    </location>
</feature>
<keyword evidence="3 10" id="KW-0055">Arginine biosynthesis</keyword>
<dbReference type="HAMAP" id="MF_01106">
    <property type="entry name" value="ArgJ"/>
    <property type="match status" value="1"/>
</dbReference>
<dbReference type="EC" id="2.3.1.35" evidence="10"/>
<dbReference type="SUPFAM" id="SSF56266">
    <property type="entry name" value="DmpA/ArgJ-like"/>
    <property type="match status" value="1"/>
</dbReference>
<evidence type="ECO:0000256" key="1">
    <source>
        <dbReference type="ARBA" id="ARBA00006774"/>
    </source>
</evidence>
<evidence type="ECO:0000256" key="7">
    <source>
        <dbReference type="ARBA" id="ARBA00023268"/>
    </source>
</evidence>
<dbReference type="GO" id="GO:0006592">
    <property type="term" value="P:ornithine biosynthetic process"/>
    <property type="evidence" value="ECO:0007669"/>
    <property type="project" value="TreeGrafter"/>
</dbReference>
<evidence type="ECO:0000313" key="12">
    <source>
        <dbReference type="Proteomes" id="UP000824208"/>
    </source>
</evidence>
<feature type="binding site" evidence="10">
    <location>
        <position position="400"/>
    </location>
    <ligand>
        <name>substrate</name>
    </ligand>
</feature>
<keyword evidence="7 10" id="KW-0511">Multifunctional enzyme</keyword>
<feature type="chain" id="PRO_5039770976" description="Arginine biosynthesis bifunctional protein ArgJ beta chain" evidence="10">
    <location>
        <begin position="188"/>
        <end position="405"/>
    </location>
</feature>
<dbReference type="Proteomes" id="UP000824208">
    <property type="component" value="Unassembled WGS sequence"/>
</dbReference>
<dbReference type="NCBIfam" id="TIGR00120">
    <property type="entry name" value="ArgJ"/>
    <property type="match status" value="1"/>
</dbReference>
<comment type="pathway">
    <text evidence="10">Amino-acid biosynthesis; L-arginine biosynthesis; N(2)-acetyl-L-ornithine from L-glutamate: step 1/4.</text>
</comment>
<reference evidence="11" key="1">
    <citation type="journal article" date="2021" name="PeerJ">
        <title>Extensive microbial diversity within the chicken gut microbiome revealed by metagenomics and culture.</title>
        <authorList>
            <person name="Gilroy R."/>
            <person name="Ravi A."/>
            <person name="Getino M."/>
            <person name="Pursley I."/>
            <person name="Horton D.L."/>
            <person name="Alikhan N.F."/>
            <person name="Baker D."/>
            <person name="Gharbi K."/>
            <person name="Hall N."/>
            <person name="Watson M."/>
            <person name="Adriaenssens E.M."/>
            <person name="Foster-Nyarko E."/>
            <person name="Jarju S."/>
            <person name="Secka A."/>
            <person name="Antonio M."/>
            <person name="Oren A."/>
            <person name="Chaudhuri R.R."/>
            <person name="La Ragione R."/>
            <person name="Hildebrand F."/>
            <person name="Pallen M.J."/>
        </authorList>
    </citation>
    <scope>NUCLEOTIDE SEQUENCE</scope>
    <source>
        <strain evidence="11">CHK189-11263</strain>
    </source>
</reference>
<gene>
    <name evidence="10 11" type="primary">argJ</name>
    <name evidence="11" type="ORF">H9714_04720</name>
</gene>
<comment type="catalytic activity">
    <reaction evidence="10">
        <text>L-glutamate + acetyl-CoA = N-acetyl-L-glutamate + CoA + H(+)</text>
        <dbReference type="Rhea" id="RHEA:24292"/>
        <dbReference type="ChEBI" id="CHEBI:15378"/>
        <dbReference type="ChEBI" id="CHEBI:29985"/>
        <dbReference type="ChEBI" id="CHEBI:44337"/>
        <dbReference type="ChEBI" id="CHEBI:57287"/>
        <dbReference type="ChEBI" id="CHEBI:57288"/>
        <dbReference type="EC" id="2.3.1.1"/>
    </reaction>
</comment>
<dbReference type="Gene3D" id="3.10.20.340">
    <property type="entry name" value="ArgJ beta chain, C-terminal domain"/>
    <property type="match status" value="1"/>
</dbReference>
<dbReference type="GO" id="GO:0004358">
    <property type="term" value="F:L-glutamate N-acetyltransferase activity, acting on acetyl-L-ornithine as donor"/>
    <property type="evidence" value="ECO:0007669"/>
    <property type="project" value="UniProtKB-UniRule"/>
</dbReference>
<dbReference type="Gene3D" id="3.60.70.12">
    <property type="entry name" value="L-amino peptidase D-ALA esterase/amidase"/>
    <property type="match status" value="1"/>
</dbReference>
<feature type="site" description="Cleavage; by autolysis" evidence="10">
    <location>
        <begin position="187"/>
        <end position="188"/>
    </location>
</feature>
<dbReference type="GO" id="GO:0005737">
    <property type="term" value="C:cytoplasm"/>
    <property type="evidence" value="ECO:0007669"/>
    <property type="project" value="UniProtKB-SubCell"/>
</dbReference>
<feature type="binding site" evidence="10">
    <location>
        <position position="177"/>
    </location>
    <ligand>
        <name>substrate</name>
    </ligand>
</feature>
<dbReference type="AlphaFoldDB" id="A0A9D2MBY8"/>
<dbReference type="FunFam" id="3.60.70.12:FF:000001">
    <property type="entry name" value="Arginine biosynthesis bifunctional protein ArgJ, chloroplastic"/>
    <property type="match status" value="1"/>
</dbReference>
<comment type="subunit">
    <text evidence="2 10">Heterotetramer of two alpha and two beta chains.</text>
</comment>
<feature type="active site" description="Nucleophile" evidence="10">
    <location>
        <position position="188"/>
    </location>
</feature>
<feature type="site" description="Involved in the stabilization of negative charge on the oxyanion by the formation of the oxyanion hole" evidence="10">
    <location>
        <position position="114"/>
    </location>
</feature>
<accession>A0A9D2MBY8</accession>
<reference evidence="11" key="2">
    <citation type="submission" date="2021-04" db="EMBL/GenBank/DDBJ databases">
        <authorList>
            <person name="Gilroy R."/>
        </authorList>
    </citation>
    <scope>NUCLEOTIDE SEQUENCE</scope>
    <source>
        <strain evidence="11">CHK189-11263</strain>
    </source>
</reference>
<keyword evidence="10" id="KW-0963">Cytoplasm</keyword>
<dbReference type="EC" id="2.3.1.1" evidence="10"/>
<dbReference type="PANTHER" id="PTHR23100">
    <property type="entry name" value="ARGININE BIOSYNTHESIS BIFUNCTIONAL PROTEIN ARGJ"/>
    <property type="match status" value="1"/>
</dbReference>
<evidence type="ECO:0000256" key="5">
    <source>
        <dbReference type="ARBA" id="ARBA00022679"/>
    </source>
</evidence>
<dbReference type="InterPro" id="IPR002813">
    <property type="entry name" value="Arg_biosynth_ArgJ"/>
</dbReference>
<keyword evidence="8 10" id="KW-0012">Acyltransferase</keyword>
<feature type="site" description="Involved in the stabilization of negative charge on the oxyanion by the formation of the oxyanion hole" evidence="10">
    <location>
        <position position="115"/>
    </location>
</feature>
<dbReference type="EMBL" id="DWYC01000048">
    <property type="protein sequence ID" value="HJB56838.1"/>
    <property type="molecule type" value="Genomic_DNA"/>
</dbReference>
<sequence length="405" mass="43389">MKQISGGVTAPKGFVAGGVHCGVKTHNKDKKDLALILSERECTAAAVYTMNRVKAAPIYVTMDHLEDGTAWGIVANSGNANACCPLSHEYAEEMCQYAAQATGRKAADFVVASTGVIGQTLNIAAIQKGMPEVVQALSKEGSDAAAHAIMTTDTEKKETAVTFTLGGKSVTIGAIAKGSGMIHPNMGTMLAFLTTDCAITEEMLAEALHETVPRTFNRVTVDGDTSTNDMCVVLANGMAENDQIEWKDDNYTVFQKALRQVCEYLARCIAGDGEGASRLVTCTVHQARSEESAERLAKAVVASPLVKAAMFGADANWGRVLCAMGYSKAPFRPEYVDMKFASAVGEVEVCRQGMGLDFDEEAAKSILSQDEVIIDITLHEGKEEATCWGCDLTYDYVRINGDYRT</sequence>
<dbReference type="GO" id="GO:0004042">
    <property type="term" value="F:L-glutamate N-acetyltransferase activity"/>
    <property type="evidence" value="ECO:0007669"/>
    <property type="project" value="UniProtKB-UniRule"/>
</dbReference>
<dbReference type="CDD" id="cd02152">
    <property type="entry name" value="OAT"/>
    <property type="match status" value="1"/>
</dbReference>
<feature type="binding site" evidence="10">
    <location>
        <position position="274"/>
    </location>
    <ligand>
        <name>substrate</name>
    </ligand>
</feature>
<dbReference type="FunFam" id="3.10.20.340:FF:000001">
    <property type="entry name" value="Arginine biosynthesis bifunctional protein ArgJ, chloroplastic"/>
    <property type="match status" value="1"/>
</dbReference>
<comment type="function">
    <text evidence="10">Catalyzes two activities which are involved in the cyclic version of arginine biosynthesis: the synthesis of N-acetylglutamate from glutamate and acetyl-CoA as the acetyl donor, and of ornithine by transacetylation between N(2)-acetylornithine and glutamate.</text>
</comment>
<evidence type="ECO:0000256" key="2">
    <source>
        <dbReference type="ARBA" id="ARBA00011475"/>
    </source>
</evidence>
<organism evidence="11 12">
    <name type="scientific">Candidatus Flavonifractor intestinipullorum</name>
    <dbReference type="NCBI Taxonomy" id="2838587"/>
    <lineage>
        <taxon>Bacteria</taxon>
        <taxon>Bacillati</taxon>
        <taxon>Bacillota</taxon>
        <taxon>Clostridia</taxon>
        <taxon>Eubacteriales</taxon>
        <taxon>Oscillospiraceae</taxon>
        <taxon>Flavonifractor</taxon>
    </lineage>
</organism>
<keyword evidence="5 10" id="KW-0808">Transferase</keyword>
<dbReference type="PANTHER" id="PTHR23100:SF0">
    <property type="entry name" value="ARGININE BIOSYNTHESIS BIFUNCTIONAL PROTEIN ARGJ, MITOCHONDRIAL"/>
    <property type="match status" value="1"/>
</dbReference>
<proteinExistence type="inferred from homology"/>
<feature type="binding site" evidence="10">
    <location>
        <position position="188"/>
    </location>
    <ligand>
        <name>substrate</name>
    </ligand>
</feature>
<evidence type="ECO:0000256" key="10">
    <source>
        <dbReference type="HAMAP-Rule" id="MF_01106"/>
    </source>
</evidence>
<dbReference type="InterPro" id="IPR042195">
    <property type="entry name" value="ArgJ_beta_C"/>
</dbReference>
<protein>
    <recommendedName>
        <fullName evidence="10">Arginine biosynthesis bifunctional protein ArgJ</fullName>
    </recommendedName>
    <domain>
        <recommendedName>
            <fullName evidence="10">Glutamate N-acetyltransferase</fullName>
            <ecNumber evidence="10">2.3.1.35</ecNumber>
        </recommendedName>
        <alternativeName>
            <fullName evidence="10">Ornithine acetyltransferase</fullName>
            <shortName evidence="10">OATase</shortName>
        </alternativeName>
        <alternativeName>
            <fullName evidence="10">Ornithine transacetylase</fullName>
        </alternativeName>
    </domain>
    <domain>
        <recommendedName>
            <fullName evidence="10">Amino-acid acetyltransferase</fullName>
            <ecNumber evidence="10">2.3.1.1</ecNumber>
        </recommendedName>
        <alternativeName>
            <fullName evidence="10">N-acetylglutamate synthase</fullName>
            <shortName evidence="10">AGSase</shortName>
        </alternativeName>
    </domain>
    <component>
        <recommendedName>
            <fullName evidence="10">Arginine biosynthesis bifunctional protein ArgJ alpha chain</fullName>
        </recommendedName>
    </component>
    <component>
        <recommendedName>
            <fullName evidence="10">Arginine biosynthesis bifunctional protein ArgJ beta chain</fullName>
        </recommendedName>
    </component>
</protein>
<comment type="caution">
    <text evidence="11">The sequence shown here is derived from an EMBL/GenBank/DDBJ whole genome shotgun (WGS) entry which is preliminary data.</text>
</comment>
<dbReference type="GO" id="GO:0006526">
    <property type="term" value="P:L-arginine biosynthetic process"/>
    <property type="evidence" value="ECO:0007669"/>
    <property type="project" value="UniProtKB-UniRule"/>
</dbReference>
<evidence type="ECO:0000256" key="8">
    <source>
        <dbReference type="ARBA" id="ARBA00023315"/>
    </source>
</evidence>
<evidence type="ECO:0000256" key="4">
    <source>
        <dbReference type="ARBA" id="ARBA00022605"/>
    </source>
</evidence>
<comment type="pathway">
    <text evidence="10">Amino-acid biosynthesis; L-arginine biosynthesis; L-ornithine and N-acetyl-L-glutamate from L-glutamate and N(2)-acetyl-L-ornithine (cyclic): step 1/1.</text>
</comment>
<comment type="catalytic activity">
    <reaction evidence="9 10">
        <text>N(2)-acetyl-L-ornithine + L-glutamate = N-acetyl-L-glutamate + L-ornithine</text>
        <dbReference type="Rhea" id="RHEA:15349"/>
        <dbReference type="ChEBI" id="CHEBI:29985"/>
        <dbReference type="ChEBI" id="CHEBI:44337"/>
        <dbReference type="ChEBI" id="CHEBI:46911"/>
        <dbReference type="ChEBI" id="CHEBI:57805"/>
        <dbReference type="EC" id="2.3.1.35"/>
    </reaction>
</comment>
<keyword evidence="4 10" id="KW-0028">Amino-acid biosynthesis</keyword>
<dbReference type="NCBIfam" id="NF003802">
    <property type="entry name" value="PRK05388.1"/>
    <property type="match status" value="1"/>
</dbReference>
<dbReference type="InterPro" id="IPR016117">
    <property type="entry name" value="ArgJ-like_dom_sf"/>
</dbReference>